<dbReference type="Pfam" id="PF00041">
    <property type="entry name" value="fn3"/>
    <property type="match status" value="3"/>
</dbReference>
<dbReference type="InterPro" id="IPR007110">
    <property type="entry name" value="Ig-like_dom"/>
</dbReference>
<dbReference type="InterPro" id="IPR013783">
    <property type="entry name" value="Ig-like_fold"/>
</dbReference>
<keyword evidence="12" id="KW-1185">Reference proteome</keyword>
<dbReference type="PROSITE" id="PS50853">
    <property type="entry name" value="FN3"/>
    <property type="match status" value="4"/>
</dbReference>
<feature type="domain" description="Fibronectin type-III" evidence="10">
    <location>
        <begin position="231"/>
        <end position="329"/>
    </location>
</feature>
<dbReference type="EMBL" id="JARKHS020013586">
    <property type="protein sequence ID" value="KAK8775881.1"/>
    <property type="molecule type" value="Genomic_DNA"/>
</dbReference>
<feature type="domain" description="Fibronectin type-III" evidence="10">
    <location>
        <begin position="332"/>
        <end position="424"/>
    </location>
</feature>
<evidence type="ECO:0000259" key="9">
    <source>
        <dbReference type="PROSITE" id="PS50835"/>
    </source>
</evidence>
<dbReference type="InterPro" id="IPR056754">
    <property type="entry name" value="DSCAM/DSCAML_C"/>
</dbReference>
<dbReference type="Pfam" id="PF25059">
    <property type="entry name" value="FN3_DSCAM-DSCAML_C"/>
    <property type="match status" value="1"/>
</dbReference>
<evidence type="ECO:0000313" key="12">
    <source>
        <dbReference type="Proteomes" id="UP001321473"/>
    </source>
</evidence>
<dbReference type="InterPro" id="IPR036116">
    <property type="entry name" value="FN3_sf"/>
</dbReference>
<dbReference type="CDD" id="cd00096">
    <property type="entry name" value="Ig"/>
    <property type="match status" value="1"/>
</dbReference>
<dbReference type="InterPro" id="IPR036179">
    <property type="entry name" value="Ig-like_dom_sf"/>
</dbReference>
<evidence type="ECO:0000256" key="4">
    <source>
        <dbReference type="ARBA" id="ARBA00022889"/>
    </source>
</evidence>
<gene>
    <name evidence="11" type="ORF">V5799_030779</name>
</gene>
<dbReference type="SUPFAM" id="SSF48726">
    <property type="entry name" value="Immunoglobulin"/>
    <property type="match status" value="2"/>
</dbReference>
<dbReference type="Pfam" id="PF00047">
    <property type="entry name" value="ig"/>
    <property type="match status" value="1"/>
</dbReference>
<dbReference type="PANTHER" id="PTHR21261">
    <property type="entry name" value="BEAT PROTEIN"/>
    <property type="match status" value="1"/>
</dbReference>
<sequence length="778" mass="85671">MIPIQTGLMGVAQALIIKEIRVPARPLVGSKIRLDCIFDLEEDALYSVKWFKDQREFYRFLPGIEPETMSFPIEGIRAFPTPGQDSSVTLELVNRSASGRYRCEVSSEAPSFRTVADSKDLLVVEPPGAPRHLQVVEAGTRSVKLQWSRPLHDGNSAISRYTVQHTFDGLKWHSETMNMSLPIAPETTSVVRDLRPATTYSFRVFAENSAGSSVASPTVNATTTDEALGGPPTEVAAQALSAQSVKITWKPPRMRPEFADIRGYYVGYRPAVSAGPYLYEAVDARLQERQELLLTSLSPATRYSVVVQAFSHGGAWPRSDEVIVETFRSDLPWAPLLKVSSPSSTSVSLTWEQPRQDLSPVRGYQVKHREAGGEWNETHVPGVRRSLTVDNLKCGSRHQFAVRGYNEAGAGNMSEVVSIRTIGSTPVAPDRQSLLQPNVSSVLVMLDAWHDGGCPITQFAVQYKRLLEDEWTALGTMPSRELRPTISDLSPATTYSLLVKAHNAVGATEAEYEFTTLPEHEEIILKMDVQPVGALGGAVSLFCSHDFEGVPLYSVKWFKDDQEFYRFVPSMEPPATTYKVESVKVNELHSNASSVHLEELSVSSAGTYRCEVSSGPPLYRTAADEKDLVIAERLPVTPRLSTDKEVYQAGDTVHLSCTSVRSKPPMGLFLSINDQPVDDTRASLDTGPDGLQSLTVRTSFLPEEKKSEVGRIRVKCAAVTKHLFEVAEKDIKVQPSTVAAATDECLAKALAIVERAWAAFSEGQAPRESAKQKMREDI</sequence>
<dbReference type="SMART" id="SM00409">
    <property type="entry name" value="IG"/>
    <property type="match status" value="2"/>
</dbReference>
<dbReference type="PROSITE" id="PS50835">
    <property type="entry name" value="IG_LIKE"/>
    <property type="match status" value="2"/>
</dbReference>
<keyword evidence="2" id="KW-0812">Transmembrane</keyword>
<dbReference type="CDD" id="cd00063">
    <property type="entry name" value="FN3"/>
    <property type="match status" value="4"/>
</dbReference>
<protein>
    <submittedName>
        <fullName evidence="11">Uncharacterized protein</fullName>
    </submittedName>
</protein>
<comment type="subcellular location">
    <subcellularLocation>
        <location evidence="1">Membrane</location>
        <topology evidence="1">Single-pass membrane protein</topology>
    </subcellularLocation>
</comment>
<evidence type="ECO:0000259" key="10">
    <source>
        <dbReference type="PROSITE" id="PS50853"/>
    </source>
</evidence>
<evidence type="ECO:0000256" key="6">
    <source>
        <dbReference type="ARBA" id="ARBA00023136"/>
    </source>
</evidence>
<evidence type="ECO:0000256" key="2">
    <source>
        <dbReference type="ARBA" id="ARBA00022692"/>
    </source>
</evidence>
<evidence type="ECO:0000313" key="11">
    <source>
        <dbReference type="EMBL" id="KAK8775881.1"/>
    </source>
</evidence>
<keyword evidence="3" id="KW-0732">Signal</keyword>
<comment type="caution">
    <text evidence="11">The sequence shown here is derived from an EMBL/GenBank/DDBJ whole genome shotgun (WGS) entry which is preliminary data.</text>
</comment>
<reference evidence="11 12" key="1">
    <citation type="journal article" date="2023" name="Arcadia Sci">
        <title>De novo assembly of a long-read Amblyomma americanum tick genome.</title>
        <authorList>
            <person name="Chou S."/>
            <person name="Poskanzer K.E."/>
            <person name="Rollins M."/>
            <person name="Thuy-Boun P.S."/>
        </authorList>
    </citation>
    <scope>NUCLEOTIDE SEQUENCE [LARGE SCALE GENOMIC DNA]</scope>
    <source>
        <strain evidence="11">F_SG_1</strain>
        <tissue evidence="11">Salivary glands</tissue>
    </source>
</reference>
<dbReference type="GO" id="GO:0007155">
    <property type="term" value="P:cell adhesion"/>
    <property type="evidence" value="ECO:0007669"/>
    <property type="project" value="UniProtKB-KW"/>
</dbReference>
<dbReference type="GO" id="GO:0016020">
    <property type="term" value="C:membrane"/>
    <property type="evidence" value="ECO:0007669"/>
    <property type="project" value="UniProtKB-SubCell"/>
</dbReference>
<dbReference type="SMART" id="SM00060">
    <property type="entry name" value="FN3"/>
    <property type="match status" value="4"/>
</dbReference>
<evidence type="ECO:0000256" key="5">
    <source>
        <dbReference type="ARBA" id="ARBA00022989"/>
    </source>
</evidence>
<dbReference type="PANTHER" id="PTHR21261:SF15">
    <property type="entry name" value="BEATEN PATH IIIA, ISOFORM D-RELATED"/>
    <property type="match status" value="1"/>
</dbReference>
<dbReference type="AlphaFoldDB" id="A0AAQ4EMM3"/>
<dbReference type="InterPro" id="IPR013151">
    <property type="entry name" value="Immunoglobulin_dom"/>
</dbReference>
<evidence type="ECO:0000256" key="3">
    <source>
        <dbReference type="ARBA" id="ARBA00022729"/>
    </source>
</evidence>
<dbReference type="Gene3D" id="2.60.40.10">
    <property type="entry name" value="Immunoglobulins"/>
    <property type="match status" value="6"/>
</dbReference>
<keyword evidence="4" id="KW-0130">Cell adhesion</keyword>
<feature type="domain" description="Fibronectin type-III" evidence="10">
    <location>
        <begin position="428"/>
        <end position="519"/>
    </location>
</feature>
<keyword evidence="8" id="KW-0393">Immunoglobulin domain</keyword>
<proteinExistence type="predicted"/>
<feature type="domain" description="Ig-like" evidence="9">
    <location>
        <begin position="518"/>
        <end position="629"/>
    </location>
</feature>
<dbReference type="FunFam" id="2.60.40.10:FF:000437">
    <property type="entry name" value="Beat-IIIc, isoform A"/>
    <property type="match status" value="1"/>
</dbReference>
<name>A0AAQ4EMM3_AMBAM</name>
<accession>A0AAQ4EMM3</accession>
<dbReference type="InterPro" id="IPR003961">
    <property type="entry name" value="FN3_dom"/>
</dbReference>
<evidence type="ECO:0000256" key="8">
    <source>
        <dbReference type="ARBA" id="ARBA00023319"/>
    </source>
</evidence>
<evidence type="ECO:0000256" key="7">
    <source>
        <dbReference type="ARBA" id="ARBA00023157"/>
    </source>
</evidence>
<dbReference type="InterPro" id="IPR003599">
    <property type="entry name" value="Ig_sub"/>
</dbReference>
<dbReference type="Proteomes" id="UP001321473">
    <property type="component" value="Unassembled WGS sequence"/>
</dbReference>
<keyword evidence="7" id="KW-1015">Disulfide bond</keyword>
<feature type="domain" description="Ig-like" evidence="9">
    <location>
        <begin position="29"/>
        <end position="116"/>
    </location>
</feature>
<dbReference type="PRINTS" id="PR00014">
    <property type="entry name" value="FNTYPEIII"/>
</dbReference>
<dbReference type="SUPFAM" id="SSF49265">
    <property type="entry name" value="Fibronectin type III"/>
    <property type="match status" value="2"/>
</dbReference>
<organism evidence="11 12">
    <name type="scientific">Amblyomma americanum</name>
    <name type="common">Lone star tick</name>
    <dbReference type="NCBI Taxonomy" id="6943"/>
    <lineage>
        <taxon>Eukaryota</taxon>
        <taxon>Metazoa</taxon>
        <taxon>Ecdysozoa</taxon>
        <taxon>Arthropoda</taxon>
        <taxon>Chelicerata</taxon>
        <taxon>Arachnida</taxon>
        <taxon>Acari</taxon>
        <taxon>Parasitiformes</taxon>
        <taxon>Ixodida</taxon>
        <taxon>Ixodoidea</taxon>
        <taxon>Ixodidae</taxon>
        <taxon>Amblyomminae</taxon>
        <taxon>Amblyomma</taxon>
    </lineage>
</organism>
<evidence type="ECO:0000256" key="1">
    <source>
        <dbReference type="ARBA" id="ARBA00004167"/>
    </source>
</evidence>
<keyword evidence="5" id="KW-1133">Transmembrane helix</keyword>
<feature type="domain" description="Fibronectin type-III" evidence="10">
    <location>
        <begin position="129"/>
        <end position="227"/>
    </location>
</feature>
<keyword evidence="6" id="KW-0472">Membrane</keyword>